<dbReference type="Pfam" id="PF12385">
    <property type="entry name" value="Peptidase_C70"/>
    <property type="match status" value="1"/>
</dbReference>
<evidence type="ECO:0000313" key="1">
    <source>
        <dbReference type="EMBL" id="KAA8885244.1"/>
    </source>
</evidence>
<proteinExistence type="predicted"/>
<dbReference type="AlphaFoldDB" id="A0A5N0EAP0"/>
<gene>
    <name evidence="1" type="ORF">F3087_30980</name>
</gene>
<sequence length="231" mass="24888">MKFSNPKVGALVLPRRKLHAWTIAATVVILLFGHGASIAEPLSPGKDFTARPTGLKVTHGLPGVIEPRVAVVGAKTLPYAQQVQEWNQWCWAADGAAISTYLGHRIAQADYCKLVHATAQGKQCANESASLEEIAAAFQKIGFNASVGSPFSMTRIAAEISANRPILTGIAWTAGGGHAQVMYGYDADNGTVTYGDPWPTSQRIVTRTLTSYTQNPEWAWFGEDYGISKKK</sequence>
<dbReference type="InterPro" id="IPR022118">
    <property type="entry name" value="Peptidase_C70_AvrRpt2"/>
</dbReference>
<evidence type="ECO:0000313" key="2">
    <source>
        <dbReference type="Proteomes" id="UP000323876"/>
    </source>
</evidence>
<organism evidence="1 2">
    <name type="scientific">Nocardia colli</name>
    <dbReference type="NCBI Taxonomy" id="2545717"/>
    <lineage>
        <taxon>Bacteria</taxon>
        <taxon>Bacillati</taxon>
        <taxon>Actinomycetota</taxon>
        <taxon>Actinomycetes</taxon>
        <taxon>Mycobacteriales</taxon>
        <taxon>Nocardiaceae</taxon>
        <taxon>Nocardia</taxon>
    </lineage>
</organism>
<dbReference type="OrthoDB" id="5148996at2"/>
<dbReference type="EMBL" id="VXLC01000016">
    <property type="protein sequence ID" value="KAA8885244.1"/>
    <property type="molecule type" value="Genomic_DNA"/>
</dbReference>
<dbReference type="Proteomes" id="UP000323876">
    <property type="component" value="Unassembled WGS sequence"/>
</dbReference>
<dbReference type="Gene3D" id="3.90.70.10">
    <property type="entry name" value="Cysteine proteinases"/>
    <property type="match status" value="1"/>
</dbReference>
<protein>
    <recommendedName>
        <fullName evidence="3">Peptidase C39-like domain-containing protein</fullName>
    </recommendedName>
</protein>
<name>A0A5N0EAP0_9NOCA</name>
<accession>A0A5N0EAP0</accession>
<reference evidence="1 2" key="1">
    <citation type="submission" date="2019-09" db="EMBL/GenBank/DDBJ databases">
        <authorList>
            <person name="Wang X."/>
        </authorList>
    </citation>
    <scope>NUCLEOTIDE SEQUENCE [LARGE SCALE GENOMIC DNA]</scope>
    <source>
        <strain evidence="1 2">CICC 11023</strain>
    </source>
</reference>
<evidence type="ECO:0008006" key="3">
    <source>
        <dbReference type="Google" id="ProtNLM"/>
    </source>
</evidence>
<keyword evidence="2" id="KW-1185">Reference proteome</keyword>
<comment type="caution">
    <text evidence="1">The sequence shown here is derived from an EMBL/GenBank/DDBJ whole genome shotgun (WGS) entry which is preliminary data.</text>
</comment>